<dbReference type="GO" id="GO:0016491">
    <property type="term" value="F:oxidoreductase activity"/>
    <property type="evidence" value="ECO:0007669"/>
    <property type="project" value="InterPro"/>
</dbReference>
<dbReference type="InterPro" id="IPR020843">
    <property type="entry name" value="ER"/>
</dbReference>
<evidence type="ECO:0000259" key="2">
    <source>
        <dbReference type="SMART" id="SM00829"/>
    </source>
</evidence>
<keyword evidence="4" id="KW-1185">Reference proteome</keyword>
<dbReference type="CDD" id="cd05289">
    <property type="entry name" value="MDR_like_2"/>
    <property type="match status" value="1"/>
</dbReference>
<dbReference type="EMBL" id="CP014924">
    <property type="protein sequence ID" value="ANZ68015.1"/>
    <property type="molecule type" value="Genomic_DNA"/>
</dbReference>
<dbReference type="Pfam" id="PF08240">
    <property type="entry name" value="ADH_N"/>
    <property type="match status" value="1"/>
</dbReference>
<evidence type="ECO:0000256" key="1">
    <source>
        <dbReference type="ARBA" id="ARBA00022857"/>
    </source>
</evidence>
<dbReference type="Pfam" id="PF00107">
    <property type="entry name" value="ADH_zinc_N"/>
    <property type="match status" value="1"/>
</dbReference>
<dbReference type="InterPro" id="IPR051603">
    <property type="entry name" value="Zinc-ADH_QOR/CCCR"/>
</dbReference>
<accession>A0A1B2J116</accession>
<dbReference type="RefSeq" id="WP_065903241.1">
    <property type="nucleotide sequence ID" value="NZ_CP014912.1"/>
</dbReference>
<organism evidence="3 4">
    <name type="scientific">Secundilactobacillus paracollinoides</name>
    <dbReference type="NCBI Taxonomy" id="240427"/>
    <lineage>
        <taxon>Bacteria</taxon>
        <taxon>Bacillati</taxon>
        <taxon>Bacillota</taxon>
        <taxon>Bacilli</taxon>
        <taxon>Lactobacillales</taxon>
        <taxon>Lactobacillaceae</taxon>
        <taxon>Secundilactobacillus</taxon>
    </lineage>
</organism>
<evidence type="ECO:0000313" key="3">
    <source>
        <dbReference type="EMBL" id="ANZ68015.1"/>
    </source>
</evidence>
<dbReference type="PANTHER" id="PTHR44154:SF1">
    <property type="entry name" value="QUINONE OXIDOREDUCTASE"/>
    <property type="match status" value="1"/>
</dbReference>
<dbReference type="AlphaFoldDB" id="A0A1B2J116"/>
<dbReference type="InterPro" id="IPR036291">
    <property type="entry name" value="NAD(P)-bd_dom_sf"/>
</dbReference>
<dbReference type="InterPro" id="IPR013154">
    <property type="entry name" value="ADH-like_N"/>
</dbReference>
<proteinExistence type="predicted"/>
<dbReference type="PANTHER" id="PTHR44154">
    <property type="entry name" value="QUINONE OXIDOREDUCTASE"/>
    <property type="match status" value="1"/>
</dbReference>
<keyword evidence="1" id="KW-0521">NADP</keyword>
<dbReference type="KEGG" id="lpd:AYR62_06375"/>
<reference evidence="3 4" key="1">
    <citation type="submission" date="2016-03" db="EMBL/GenBank/DDBJ databases">
        <title>Pediococcus and Lactobacillus from brewery environment - whole genome sequencing and assembly.</title>
        <authorList>
            <person name="Behr J."/>
            <person name="Geissler A.J."/>
            <person name="Vogel R.F."/>
        </authorList>
    </citation>
    <scope>NUCLEOTIDE SEQUENCE [LARGE SCALE GENOMIC DNA]</scope>
    <source>
        <strain evidence="3 4">TMW 1.1995</strain>
    </source>
</reference>
<dbReference type="SMART" id="SM00829">
    <property type="entry name" value="PKS_ER"/>
    <property type="match status" value="1"/>
</dbReference>
<evidence type="ECO:0000313" key="4">
    <source>
        <dbReference type="Proteomes" id="UP000093267"/>
    </source>
</evidence>
<dbReference type="InterPro" id="IPR011032">
    <property type="entry name" value="GroES-like_sf"/>
</dbReference>
<dbReference type="Gene3D" id="3.40.50.720">
    <property type="entry name" value="NAD(P)-binding Rossmann-like Domain"/>
    <property type="match status" value="1"/>
</dbReference>
<dbReference type="STRING" id="240427.AYR62_06375"/>
<dbReference type="Proteomes" id="UP000093267">
    <property type="component" value="Chromosome"/>
</dbReference>
<dbReference type="Gene3D" id="3.90.180.10">
    <property type="entry name" value="Medium-chain alcohol dehydrogenases, catalytic domain"/>
    <property type="match status" value="1"/>
</dbReference>
<dbReference type="SUPFAM" id="SSF50129">
    <property type="entry name" value="GroES-like"/>
    <property type="match status" value="1"/>
</dbReference>
<feature type="domain" description="Enoyl reductase (ER)" evidence="2">
    <location>
        <begin position="10"/>
        <end position="304"/>
    </location>
</feature>
<sequence length="307" mass="31972">MKAFRYEKFGGPDVFQAFELPEPSVKQATDVKLKTLAVGLNNFERSQRAGNFGGGRFPIFPGRDVVGEVVALGDDVTGLSIGDVVIGQGGPAYAEYVVVPAQVVVKKPANASNAEAVTLVTPGITAYNAATAFTQIKSGDHVFINGATGGVGALAAQIAKNLGAYVIGTGSSKNEALLKELPLDEIGLYDQEDIAAKFANSSDVVINAAMNGNNGELLGAVVKDGGRVASVGGELTVADKEITFEHIRPLHADQTQTALTQLAKMLGDGTLAAKIFKTLPLTLDGVIEGHELLEQHHAPGRIVLLAD</sequence>
<name>A0A1B2J116_9LACO</name>
<gene>
    <name evidence="3" type="ORF">AYR63_13275</name>
</gene>
<dbReference type="SUPFAM" id="SSF51735">
    <property type="entry name" value="NAD(P)-binding Rossmann-fold domains"/>
    <property type="match status" value="1"/>
</dbReference>
<protein>
    <recommendedName>
        <fullName evidence="2">Enoyl reductase (ER) domain-containing protein</fullName>
    </recommendedName>
</protein>
<dbReference type="InterPro" id="IPR013149">
    <property type="entry name" value="ADH-like_C"/>
</dbReference>